<dbReference type="GO" id="GO:0016301">
    <property type="term" value="F:kinase activity"/>
    <property type="evidence" value="ECO:0007669"/>
    <property type="project" value="UniProtKB-KW"/>
</dbReference>
<dbReference type="Proteomes" id="UP000244240">
    <property type="component" value="Unassembled WGS sequence"/>
</dbReference>
<keyword evidence="3" id="KW-0859">Xylose metabolism</keyword>
<dbReference type="Gene3D" id="1.10.10.10">
    <property type="entry name" value="Winged helix-like DNA-binding domain superfamily/Winged helix DNA-binding domain"/>
    <property type="match status" value="1"/>
</dbReference>
<dbReference type="Pfam" id="PF13412">
    <property type="entry name" value="HTH_24"/>
    <property type="match status" value="1"/>
</dbReference>
<dbReference type="InterPro" id="IPR036388">
    <property type="entry name" value="WH-like_DNA-bd_sf"/>
</dbReference>
<dbReference type="InterPro" id="IPR036390">
    <property type="entry name" value="WH_DNA-bd_sf"/>
</dbReference>
<dbReference type="PANTHER" id="PTHR18964">
    <property type="entry name" value="ROK (REPRESSOR, ORF, KINASE) FAMILY"/>
    <property type="match status" value="1"/>
</dbReference>
<gene>
    <name evidence="4" type="ORF">C8P63_11670</name>
</gene>
<name>A0A2T6BQX1_9BACL</name>
<comment type="similarity">
    <text evidence="2">Belongs to the ROK (NagC/XylR) family.</text>
</comment>
<dbReference type="RefSeq" id="WP_108024476.1">
    <property type="nucleotide sequence ID" value="NZ_QBKR01000016.1"/>
</dbReference>
<keyword evidence="4" id="KW-0418">Kinase</keyword>
<dbReference type="AlphaFoldDB" id="A0A2T6BQX1"/>
<evidence type="ECO:0000256" key="2">
    <source>
        <dbReference type="ARBA" id="ARBA00006479"/>
    </source>
</evidence>
<dbReference type="OrthoDB" id="9796533at2"/>
<reference evidence="4 5" key="1">
    <citation type="submission" date="2018-04" db="EMBL/GenBank/DDBJ databases">
        <title>Genomic Encyclopedia of Archaeal and Bacterial Type Strains, Phase II (KMG-II): from individual species to whole genera.</title>
        <authorList>
            <person name="Goeker M."/>
        </authorList>
    </citation>
    <scope>NUCLEOTIDE SEQUENCE [LARGE SCALE GENOMIC DNA]</scope>
    <source>
        <strain evidence="4 5">DSM 45787</strain>
    </source>
</reference>
<organism evidence="4 5">
    <name type="scientific">Melghirimyces profundicolus</name>
    <dbReference type="NCBI Taxonomy" id="1242148"/>
    <lineage>
        <taxon>Bacteria</taxon>
        <taxon>Bacillati</taxon>
        <taxon>Bacillota</taxon>
        <taxon>Bacilli</taxon>
        <taxon>Bacillales</taxon>
        <taxon>Thermoactinomycetaceae</taxon>
        <taxon>Melghirimyces</taxon>
    </lineage>
</organism>
<dbReference type="InterPro" id="IPR043129">
    <property type="entry name" value="ATPase_NBD"/>
</dbReference>
<keyword evidence="3" id="KW-0119">Carbohydrate metabolism</keyword>
<dbReference type="GO" id="GO:0042732">
    <property type="term" value="P:D-xylose metabolic process"/>
    <property type="evidence" value="ECO:0007669"/>
    <property type="project" value="UniProtKB-KW"/>
</dbReference>
<dbReference type="SUPFAM" id="SSF53067">
    <property type="entry name" value="Actin-like ATPase domain"/>
    <property type="match status" value="1"/>
</dbReference>
<evidence type="ECO:0000313" key="4">
    <source>
        <dbReference type="EMBL" id="PTX58483.1"/>
    </source>
</evidence>
<sequence length="399" mass="43293">MVAIKRAKNLKFIQEWNRSIILNTIRHSGPISRMEIAKKQGLSPTTVTSAVHDLMEMGLVKESGVGKSSGGRKPILLQFQPDSLSVICIAVGHTSISMAEMNLEAGVKQKRTVPVGGRTGEELVDHLLQSVELFLRSDGYAGISITVPGIVDAENGIVRYNERLKLRDVPIKKLMEERTQLQTCLENDTNAIVLAEKYYGSYKDCENLLYIMIDDGIGAGIILRDSLYRGRNGGAGEFGHTSIDRSGIPCNCGNRGCLEHYAGWLGLYARILAYIHRGRITQMLELAGGDPMAITPDHFLIALNLGDELAEELLEEMAVALSVGISNILNILDPDAVILGGELAQGNERLLTKVNAQIAVENIHGAKDDILVLPASLKGDYALTGAAAVILQEIFRVPG</sequence>
<dbReference type="SUPFAM" id="SSF46785">
    <property type="entry name" value="Winged helix' DNA-binding domain"/>
    <property type="match status" value="1"/>
</dbReference>
<dbReference type="Pfam" id="PF00480">
    <property type="entry name" value="ROK"/>
    <property type="match status" value="1"/>
</dbReference>
<evidence type="ECO:0000313" key="5">
    <source>
        <dbReference type="Proteomes" id="UP000244240"/>
    </source>
</evidence>
<comment type="function">
    <text evidence="1">Transcriptional repressor of xylose-utilizing enzymes.</text>
</comment>
<dbReference type="PROSITE" id="PS01125">
    <property type="entry name" value="ROK"/>
    <property type="match status" value="1"/>
</dbReference>
<evidence type="ECO:0000256" key="3">
    <source>
        <dbReference type="ARBA" id="ARBA00022629"/>
    </source>
</evidence>
<dbReference type="InterPro" id="IPR000600">
    <property type="entry name" value="ROK"/>
</dbReference>
<accession>A0A2T6BQX1</accession>
<comment type="caution">
    <text evidence="4">The sequence shown here is derived from an EMBL/GenBank/DDBJ whole genome shotgun (WGS) entry which is preliminary data.</text>
</comment>
<keyword evidence="5" id="KW-1185">Reference proteome</keyword>
<dbReference type="InterPro" id="IPR049874">
    <property type="entry name" value="ROK_cs"/>
</dbReference>
<protein>
    <submittedName>
        <fullName evidence="4">Putative NBD/HSP70 family sugar kinase</fullName>
    </submittedName>
</protein>
<proteinExistence type="inferred from homology"/>
<dbReference type="EMBL" id="QBKR01000016">
    <property type="protein sequence ID" value="PTX58483.1"/>
    <property type="molecule type" value="Genomic_DNA"/>
</dbReference>
<evidence type="ECO:0000256" key="1">
    <source>
        <dbReference type="ARBA" id="ARBA00002486"/>
    </source>
</evidence>
<keyword evidence="4" id="KW-0808">Transferase</keyword>
<dbReference type="Gene3D" id="3.30.420.40">
    <property type="match status" value="2"/>
</dbReference>
<dbReference type="PANTHER" id="PTHR18964:SF149">
    <property type="entry name" value="BIFUNCTIONAL UDP-N-ACETYLGLUCOSAMINE 2-EPIMERASE_N-ACETYLMANNOSAMINE KINASE"/>
    <property type="match status" value="1"/>
</dbReference>